<feature type="region of interest" description="Disordered" evidence="6">
    <location>
        <begin position="38"/>
        <end position="61"/>
    </location>
</feature>
<evidence type="ECO:0000256" key="2">
    <source>
        <dbReference type="ARBA" id="ARBA00022691"/>
    </source>
</evidence>
<feature type="domain" description="Radical SAM core" evidence="7">
    <location>
        <begin position="226"/>
        <end position="455"/>
    </location>
</feature>
<evidence type="ECO:0000256" key="6">
    <source>
        <dbReference type="SAM" id="MobiDB-lite"/>
    </source>
</evidence>
<dbReference type="InterPro" id="IPR023404">
    <property type="entry name" value="rSAM_horseshoe"/>
</dbReference>
<name>Q7UEZ7_RHOBA</name>
<proteinExistence type="predicted"/>
<evidence type="ECO:0000256" key="1">
    <source>
        <dbReference type="ARBA" id="ARBA00001966"/>
    </source>
</evidence>
<keyword evidence="8" id="KW-0489">Methyltransferase</keyword>
<dbReference type="SUPFAM" id="SSF102114">
    <property type="entry name" value="Radical SAM enzymes"/>
    <property type="match status" value="1"/>
</dbReference>
<dbReference type="AlphaFoldDB" id="Q7UEZ7"/>
<evidence type="ECO:0000313" key="9">
    <source>
        <dbReference type="Proteomes" id="UP000001025"/>
    </source>
</evidence>
<dbReference type="InParanoid" id="Q7UEZ7"/>
<dbReference type="PATRIC" id="fig|243090.15.peg.5049"/>
<evidence type="ECO:0000256" key="5">
    <source>
        <dbReference type="ARBA" id="ARBA00023014"/>
    </source>
</evidence>
<dbReference type="InterPro" id="IPR007197">
    <property type="entry name" value="rSAM"/>
</dbReference>
<dbReference type="SFLD" id="SFLDF00303">
    <property type="entry name" value="hopanoid_C2-methyltransferase"/>
    <property type="match status" value="1"/>
</dbReference>
<evidence type="ECO:0000256" key="3">
    <source>
        <dbReference type="ARBA" id="ARBA00022723"/>
    </source>
</evidence>
<dbReference type="GO" id="GO:0008168">
    <property type="term" value="F:methyltransferase activity"/>
    <property type="evidence" value="ECO:0007669"/>
    <property type="project" value="UniProtKB-KW"/>
</dbReference>
<keyword evidence="8" id="KW-0808">Transferase</keyword>
<keyword evidence="4" id="KW-0408">Iron</keyword>
<sequence>MAEPPILTRLIKPCGGGRIRSRPINSALLDSRNFLSTRPATMHSTSNPSRLPASSRLPESPDSPVRCLMIQPCFEQTNYWNFVESAKAIGAKATAPPLGLMTVAALLPQQWEFRIADQNVGPVEESDWQWADVICTGGMLPQQPGILQWVERANAEGKFVVVGGPDPTSQPQIYQDADAVIVGEGELTIPMWLDAWRDGNPKGQFESPHKPDVTTTPTPRFDLVDFNDYLHVGVQSSRGCPYNCEFCDIIELFGRRPRVKTPDQFLAELQKLYDLGYRGWVDFTDDNFIGNRKLIKPLLVALKQWNEDHNYPFVFSTEASINLADDKELLELMRDVQFRYVFLGIESPDEETLIHTQKRINTVHPIIDRVRTIYDHGISVAAGLIIGFDTDKPGTDGPMIRFIQESGITLSMVGLLSALPNTQLTRRLAKERRLIDSEHNWIQDTGVNYELRSAESKDQTISGMNFITTRDRVEIYQELRNIIENVYSPRAFMDRVIDTAARIKIVNKHVPNAWEFRRMFKGFRTIAWRMLRDKRTRSLYIRNFVRAAMMGPTKFEYAHTVMGSFLHFDLQTQKMLDALDVSIDFAKNHATYPRSVADMPAIAPANNLHPLPLAQAGGCDTQTEGKST</sequence>
<keyword evidence="3" id="KW-0479">Metal-binding</keyword>
<reference evidence="8 9" key="1">
    <citation type="journal article" date="2003" name="Proc. Natl. Acad. Sci. U.S.A.">
        <title>Complete genome sequence of the marine planctomycete Pirellula sp. strain 1.</title>
        <authorList>
            <person name="Gloeckner F.O."/>
            <person name="Kube M."/>
            <person name="Bauer M."/>
            <person name="Teeling H."/>
            <person name="Lombardot T."/>
            <person name="Ludwig W."/>
            <person name="Gade D."/>
            <person name="Beck A."/>
            <person name="Borzym K."/>
            <person name="Heitmann K."/>
            <person name="Rabus R."/>
            <person name="Schlesner H."/>
            <person name="Amann R."/>
            <person name="Reinhardt R."/>
        </authorList>
    </citation>
    <scope>NUCLEOTIDE SEQUENCE [LARGE SCALE GENOMIC DNA]</scope>
    <source>
        <strain evidence="9">DSM 10527 / NCIMB 13988 / SH1</strain>
    </source>
</reference>
<dbReference type="Pfam" id="PF13282">
    <property type="entry name" value="DUF4070"/>
    <property type="match status" value="1"/>
</dbReference>
<dbReference type="PANTHER" id="PTHR43409:SF3">
    <property type="entry name" value="HYPOTHETICAL METHYLTRANSFERASE"/>
    <property type="match status" value="1"/>
</dbReference>
<dbReference type="SMART" id="SM00729">
    <property type="entry name" value="Elp3"/>
    <property type="match status" value="1"/>
</dbReference>
<dbReference type="InterPro" id="IPR051198">
    <property type="entry name" value="BchE-like"/>
</dbReference>
<dbReference type="STRING" id="243090.RB10442"/>
<dbReference type="InterPro" id="IPR006638">
    <property type="entry name" value="Elp3/MiaA/NifB-like_rSAM"/>
</dbReference>
<evidence type="ECO:0000259" key="7">
    <source>
        <dbReference type="PROSITE" id="PS51918"/>
    </source>
</evidence>
<dbReference type="InterPro" id="IPR006158">
    <property type="entry name" value="Cobalamin-bd"/>
</dbReference>
<dbReference type="Gene3D" id="3.40.50.280">
    <property type="entry name" value="Cobalamin-binding domain"/>
    <property type="match status" value="1"/>
</dbReference>
<evidence type="ECO:0000256" key="4">
    <source>
        <dbReference type="ARBA" id="ARBA00023004"/>
    </source>
</evidence>
<keyword evidence="5" id="KW-0411">Iron-sulfur</keyword>
<dbReference type="EnsemblBacteria" id="CAD78886">
    <property type="protein sequence ID" value="CAD78886"/>
    <property type="gene ID" value="RB10442"/>
</dbReference>
<dbReference type="SFLD" id="SFLDS00029">
    <property type="entry name" value="Radical_SAM"/>
    <property type="match status" value="1"/>
</dbReference>
<dbReference type="GO" id="GO:0046872">
    <property type="term" value="F:metal ion binding"/>
    <property type="evidence" value="ECO:0007669"/>
    <property type="project" value="UniProtKB-KW"/>
</dbReference>
<dbReference type="PANTHER" id="PTHR43409">
    <property type="entry name" value="ANAEROBIC MAGNESIUM-PROTOPORPHYRIN IX MONOMETHYL ESTER CYCLASE-RELATED"/>
    <property type="match status" value="1"/>
</dbReference>
<dbReference type="KEGG" id="rba:RB10442"/>
<gene>
    <name evidence="8" type="ordered locus">RB10442</name>
</gene>
<dbReference type="EMBL" id="BX294151">
    <property type="protein sequence ID" value="CAD78886.1"/>
    <property type="molecule type" value="Genomic_DNA"/>
</dbReference>
<dbReference type="InterPro" id="IPR025274">
    <property type="entry name" value="DUF4070"/>
</dbReference>
<dbReference type="Pfam" id="PF04055">
    <property type="entry name" value="Radical_SAM"/>
    <property type="match status" value="1"/>
</dbReference>
<dbReference type="EC" id="2.1.1.-" evidence="8"/>
<dbReference type="SFLD" id="SFLDG01123">
    <property type="entry name" value="methyltransferase_(Class_B)"/>
    <property type="match status" value="1"/>
</dbReference>
<dbReference type="InterPro" id="IPR058240">
    <property type="entry name" value="rSAM_sf"/>
</dbReference>
<dbReference type="InterPro" id="IPR034530">
    <property type="entry name" value="HpnP-like"/>
</dbReference>
<dbReference type="Pfam" id="PF02310">
    <property type="entry name" value="B12-binding"/>
    <property type="match status" value="1"/>
</dbReference>
<dbReference type="InterPro" id="IPR034466">
    <property type="entry name" value="Methyltransferase_Class_B"/>
</dbReference>
<feature type="compositionally biased region" description="Polar residues" evidence="6">
    <location>
        <begin position="38"/>
        <end position="49"/>
    </location>
</feature>
<keyword evidence="2" id="KW-0949">S-adenosyl-L-methionine</keyword>
<dbReference type="GO" id="GO:0051539">
    <property type="term" value="F:4 iron, 4 sulfur cluster binding"/>
    <property type="evidence" value="ECO:0007669"/>
    <property type="project" value="UniProtKB-KW"/>
</dbReference>
<dbReference type="PROSITE" id="PS51918">
    <property type="entry name" value="RADICAL_SAM"/>
    <property type="match status" value="1"/>
</dbReference>
<evidence type="ECO:0000313" key="8">
    <source>
        <dbReference type="EMBL" id="CAD78886.1"/>
    </source>
</evidence>
<organism evidence="8 9">
    <name type="scientific">Rhodopirellula baltica (strain DSM 10527 / NCIMB 13988 / SH1)</name>
    <dbReference type="NCBI Taxonomy" id="243090"/>
    <lineage>
        <taxon>Bacteria</taxon>
        <taxon>Pseudomonadati</taxon>
        <taxon>Planctomycetota</taxon>
        <taxon>Planctomycetia</taxon>
        <taxon>Pirellulales</taxon>
        <taxon>Pirellulaceae</taxon>
        <taxon>Rhodopirellula</taxon>
    </lineage>
</organism>
<dbReference type="OrthoDB" id="9801424at2"/>
<protein>
    <submittedName>
        <fullName evidence="8">Probable methyltransferase or Fe-S oxidoreductase</fullName>
        <ecNumber evidence="8">2.1.1.-</ecNumber>
    </submittedName>
</protein>
<dbReference type="eggNOG" id="COG1032">
    <property type="taxonomic scope" value="Bacteria"/>
</dbReference>
<dbReference type="SFLD" id="SFLDG01082">
    <property type="entry name" value="B12-binding_domain_containing"/>
    <property type="match status" value="1"/>
</dbReference>
<keyword evidence="9" id="KW-1185">Reference proteome</keyword>
<dbReference type="GO" id="GO:0032259">
    <property type="term" value="P:methylation"/>
    <property type="evidence" value="ECO:0007669"/>
    <property type="project" value="UniProtKB-KW"/>
</dbReference>
<dbReference type="HOGENOM" id="CLU_021572_5_0_0"/>
<comment type="cofactor">
    <cofactor evidence="1">
        <name>[4Fe-4S] cluster</name>
        <dbReference type="ChEBI" id="CHEBI:49883"/>
    </cofactor>
</comment>
<accession>Q7UEZ7</accession>
<dbReference type="CDD" id="cd01335">
    <property type="entry name" value="Radical_SAM"/>
    <property type="match status" value="1"/>
</dbReference>
<dbReference type="Proteomes" id="UP000001025">
    <property type="component" value="Chromosome"/>
</dbReference>
<dbReference type="GO" id="GO:0031419">
    <property type="term" value="F:cobalamin binding"/>
    <property type="evidence" value="ECO:0007669"/>
    <property type="project" value="InterPro"/>
</dbReference>
<dbReference type="Gene3D" id="3.80.30.20">
    <property type="entry name" value="tm_1862 like domain"/>
    <property type="match status" value="1"/>
</dbReference>